<feature type="transmembrane region" description="Helical" evidence="4">
    <location>
        <begin position="310"/>
        <end position="334"/>
    </location>
</feature>
<dbReference type="Gene3D" id="3.10.20.90">
    <property type="entry name" value="Phosphatidylinositol 3-kinase Catalytic Subunit, Chain A, domain 1"/>
    <property type="match status" value="1"/>
</dbReference>
<keyword evidence="2 3" id="KW-0040">ANK repeat</keyword>
<dbReference type="PROSITE" id="PS50053">
    <property type="entry name" value="UBIQUITIN_2"/>
    <property type="match status" value="1"/>
</dbReference>
<keyword evidence="4" id="KW-0472">Membrane</keyword>
<dbReference type="InterPro" id="IPR029071">
    <property type="entry name" value="Ubiquitin-like_domsf"/>
</dbReference>
<feature type="repeat" description="ANK" evidence="3">
    <location>
        <begin position="107"/>
        <end position="139"/>
    </location>
</feature>
<accession>A0A812YG47</accession>
<evidence type="ECO:0000256" key="3">
    <source>
        <dbReference type="PROSITE-ProRule" id="PRU00023"/>
    </source>
</evidence>
<evidence type="ECO:0000259" key="5">
    <source>
        <dbReference type="PROSITE" id="PS50053"/>
    </source>
</evidence>
<evidence type="ECO:0000256" key="1">
    <source>
        <dbReference type="ARBA" id="ARBA00022737"/>
    </source>
</evidence>
<dbReference type="Pfam" id="PF12796">
    <property type="entry name" value="Ank_2"/>
    <property type="match status" value="2"/>
</dbReference>
<keyword evidence="4" id="KW-1133">Transmembrane helix</keyword>
<organism evidence="6 7">
    <name type="scientific">Symbiodinium necroappetens</name>
    <dbReference type="NCBI Taxonomy" id="1628268"/>
    <lineage>
        <taxon>Eukaryota</taxon>
        <taxon>Sar</taxon>
        <taxon>Alveolata</taxon>
        <taxon>Dinophyceae</taxon>
        <taxon>Suessiales</taxon>
        <taxon>Symbiodiniaceae</taxon>
        <taxon>Symbiodinium</taxon>
    </lineage>
</organism>
<dbReference type="CDD" id="cd17039">
    <property type="entry name" value="Ubl_ubiquitin_like"/>
    <property type="match status" value="1"/>
</dbReference>
<sequence length="340" mass="37939">MLRVFSSFSGELVMAIRSEQASNIASVKRHLQRVHGISCYRQKLLHDGRVLADSEEITSPVDLLVVLLRFGEASAQEMQRFQNAAIHGDVRVMKEMLQSCHDPNCSQGLTPLAVAACCGHLDVVELVLEAGADTNKGDERTGLTALALACQNGRLEVARFLLESGADKDQSTRTGFTPLFTASCHGHIEVVRMLLSAGVNLDIVVESENVWECGTPILTACQKGHVEIARLLVEAGADVEKRSRSRGKTPFFQAAILSFEMPPLSERMNFAYYMYAVATGSSFRCRRHVQIVHLLLDNERRLLSRLWKKFVYYVLIRVGLILLVLLLVIPVRLIRRLRNI</sequence>
<dbReference type="InterPro" id="IPR002110">
    <property type="entry name" value="Ankyrin_rpt"/>
</dbReference>
<proteinExistence type="predicted"/>
<dbReference type="PRINTS" id="PR01415">
    <property type="entry name" value="ANKYRIN"/>
</dbReference>
<evidence type="ECO:0000256" key="2">
    <source>
        <dbReference type="ARBA" id="ARBA00023043"/>
    </source>
</evidence>
<dbReference type="PROSITE" id="PS50088">
    <property type="entry name" value="ANK_REPEAT"/>
    <property type="match status" value="4"/>
</dbReference>
<dbReference type="SMART" id="SM00248">
    <property type="entry name" value="ANK"/>
    <property type="match status" value="5"/>
</dbReference>
<dbReference type="Pfam" id="PF00023">
    <property type="entry name" value="Ank"/>
    <property type="match status" value="1"/>
</dbReference>
<name>A0A812YG47_9DINO</name>
<dbReference type="EMBL" id="CAJNJA010041387">
    <property type="protein sequence ID" value="CAE7774588.1"/>
    <property type="molecule type" value="Genomic_DNA"/>
</dbReference>
<comment type="caution">
    <text evidence="6">The sequence shown here is derived from an EMBL/GenBank/DDBJ whole genome shotgun (WGS) entry which is preliminary data.</text>
</comment>
<dbReference type="OrthoDB" id="10264606at2759"/>
<feature type="repeat" description="ANK" evidence="3">
    <location>
        <begin position="212"/>
        <end position="244"/>
    </location>
</feature>
<dbReference type="InterPro" id="IPR000626">
    <property type="entry name" value="Ubiquitin-like_dom"/>
</dbReference>
<dbReference type="InterPro" id="IPR050776">
    <property type="entry name" value="Ank_Repeat/CDKN_Inhibitor"/>
</dbReference>
<keyword evidence="1" id="KW-0677">Repeat</keyword>
<feature type="repeat" description="ANK" evidence="3">
    <location>
        <begin position="174"/>
        <end position="206"/>
    </location>
</feature>
<feature type="domain" description="Ubiquitin-like" evidence="5">
    <location>
        <begin position="1"/>
        <end position="59"/>
    </location>
</feature>
<dbReference type="InterPro" id="IPR036770">
    <property type="entry name" value="Ankyrin_rpt-contain_sf"/>
</dbReference>
<dbReference type="Proteomes" id="UP000601435">
    <property type="component" value="Unassembled WGS sequence"/>
</dbReference>
<dbReference type="PANTHER" id="PTHR24201">
    <property type="entry name" value="ANK_REP_REGION DOMAIN-CONTAINING PROTEIN"/>
    <property type="match status" value="1"/>
</dbReference>
<dbReference type="AlphaFoldDB" id="A0A812YG47"/>
<keyword evidence="4" id="KW-0812">Transmembrane</keyword>
<dbReference type="SUPFAM" id="SSF54236">
    <property type="entry name" value="Ubiquitin-like"/>
    <property type="match status" value="1"/>
</dbReference>
<feature type="repeat" description="ANK" evidence="3">
    <location>
        <begin position="141"/>
        <end position="173"/>
    </location>
</feature>
<protein>
    <submittedName>
        <fullName evidence="6">Mask protein</fullName>
    </submittedName>
</protein>
<reference evidence="6" key="1">
    <citation type="submission" date="2021-02" db="EMBL/GenBank/DDBJ databases">
        <authorList>
            <person name="Dougan E. K."/>
            <person name="Rhodes N."/>
            <person name="Thang M."/>
            <person name="Chan C."/>
        </authorList>
    </citation>
    <scope>NUCLEOTIDE SEQUENCE</scope>
</reference>
<keyword evidence="7" id="KW-1185">Reference proteome</keyword>
<evidence type="ECO:0000313" key="6">
    <source>
        <dbReference type="EMBL" id="CAE7774588.1"/>
    </source>
</evidence>
<dbReference type="SUPFAM" id="SSF48403">
    <property type="entry name" value="Ankyrin repeat"/>
    <property type="match status" value="1"/>
</dbReference>
<dbReference type="PROSITE" id="PS50297">
    <property type="entry name" value="ANK_REP_REGION"/>
    <property type="match status" value="4"/>
</dbReference>
<evidence type="ECO:0000313" key="7">
    <source>
        <dbReference type="Proteomes" id="UP000601435"/>
    </source>
</evidence>
<dbReference type="Gene3D" id="1.25.40.20">
    <property type="entry name" value="Ankyrin repeat-containing domain"/>
    <property type="match status" value="2"/>
</dbReference>
<dbReference type="PANTHER" id="PTHR24201:SF15">
    <property type="entry name" value="ANKYRIN REPEAT DOMAIN-CONTAINING PROTEIN 66"/>
    <property type="match status" value="1"/>
</dbReference>
<gene>
    <name evidence="6" type="primary">mask</name>
    <name evidence="6" type="ORF">SNEC2469_LOCUS22653</name>
</gene>
<evidence type="ECO:0000256" key="4">
    <source>
        <dbReference type="SAM" id="Phobius"/>
    </source>
</evidence>